<feature type="transmembrane region" description="Helical" evidence="1">
    <location>
        <begin position="27"/>
        <end position="50"/>
    </location>
</feature>
<evidence type="ECO:0000313" key="3">
    <source>
        <dbReference type="Proteomes" id="UP000236333"/>
    </source>
</evidence>
<keyword evidence="3" id="KW-1185">Reference proteome</keyword>
<sequence>MGGYPEVNSLLNSCVITSASEHLLAGVLYAIGQLFFPIVLFTFIMVMLLWPFFQLREAIAGQPGVPQDLYRILSWRAQHHLRGAPKNKRILLLLHAWLANPRPNRNVLNIVKQSMADLRQLVSFRATPSVPRLDSW</sequence>
<comment type="caution">
    <text evidence="2">The sequence shown here is derived from an EMBL/GenBank/DDBJ whole genome shotgun (WGS) entry which is preliminary data.</text>
</comment>
<feature type="non-terminal residue" evidence="2">
    <location>
        <position position="136"/>
    </location>
</feature>
<protein>
    <submittedName>
        <fullName evidence="2">Uncharacterized protein</fullName>
    </submittedName>
</protein>
<proteinExistence type="predicted"/>
<reference evidence="2 3" key="1">
    <citation type="journal article" date="2017" name="Mol. Biol. Evol.">
        <title>The 4-celled Tetrabaena socialis nuclear genome reveals the essential components for genetic control of cell number at the origin of multicellularity in the volvocine lineage.</title>
        <authorList>
            <person name="Featherston J."/>
            <person name="Arakaki Y."/>
            <person name="Hanschen E.R."/>
            <person name="Ferris P.J."/>
            <person name="Michod R.E."/>
            <person name="Olson B.J.S.C."/>
            <person name="Nozaki H."/>
            <person name="Durand P.M."/>
        </authorList>
    </citation>
    <scope>NUCLEOTIDE SEQUENCE [LARGE SCALE GENOMIC DNA]</scope>
    <source>
        <strain evidence="2 3">NIES-571</strain>
    </source>
</reference>
<keyword evidence="1" id="KW-1133">Transmembrane helix</keyword>
<name>A0A2J8AC33_9CHLO</name>
<evidence type="ECO:0000313" key="2">
    <source>
        <dbReference type="EMBL" id="PNH10080.1"/>
    </source>
</evidence>
<keyword evidence="1" id="KW-0812">Transmembrane</keyword>
<dbReference type="Proteomes" id="UP000236333">
    <property type="component" value="Unassembled WGS sequence"/>
</dbReference>
<gene>
    <name evidence="2" type="ORF">TSOC_003198</name>
</gene>
<evidence type="ECO:0000256" key="1">
    <source>
        <dbReference type="SAM" id="Phobius"/>
    </source>
</evidence>
<keyword evidence="1" id="KW-0472">Membrane</keyword>
<accession>A0A2J8AC33</accession>
<dbReference type="EMBL" id="PGGS01000067">
    <property type="protein sequence ID" value="PNH10080.1"/>
    <property type="molecule type" value="Genomic_DNA"/>
</dbReference>
<dbReference type="AlphaFoldDB" id="A0A2J8AC33"/>
<organism evidence="2 3">
    <name type="scientific">Tetrabaena socialis</name>
    <dbReference type="NCBI Taxonomy" id="47790"/>
    <lineage>
        <taxon>Eukaryota</taxon>
        <taxon>Viridiplantae</taxon>
        <taxon>Chlorophyta</taxon>
        <taxon>core chlorophytes</taxon>
        <taxon>Chlorophyceae</taxon>
        <taxon>CS clade</taxon>
        <taxon>Chlamydomonadales</taxon>
        <taxon>Tetrabaenaceae</taxon>
        <taxon>Tetrabaena</taxon>
    </lineage>
</organism>